<dbReference type="AlphaFoldDB" id="A0A5E5A5E1"/>
<gene>
    <name evidence="1" type="ORF">PCA31118_03051</name>
</gene>
<dbReference type="Proteomes" id="UP000414136">
    <property type="component" value="Unassembled WGS sequence"/>
</dbReference>
<keyword evidence="2" id="KW-1185">Reference proteome</keyword>
<evidence type="ECO:0000313" key="1">
    <source>
        <dbReference type="EMBL" id="VVE68824.1"/>
    </source>
</evidence>
<protein>
    <submittedName>
        <fullName evidence="1">Uncharacterized protein</fullName>
    </submittedName>
</protein>
<evidence type="ECO:0000313" key="2">
    <source>
        <dbReference type="Proteomes" id="UP000414136"/>
    </source>
</evidence>
<reference evidence="1 2" key="1">
    <citation type="submission" date="2019-08" db="EMBL/GenBank/DDBJ databases">
        <authorList>
            <person name="Peeters C."/>
        </authorList>
    </citation>
    <scope>NUCLEOTIDE SEQUENCE [LARGE SCALE GENOMIC DNA]</scope>
    <source>
        <strain evidence="1 2">LMG 31118</strain>
    </source>
</reference>
<dbReference type="EMBL" id="CABPSQ010000004">
    <property type="protein sequence ID" value="VVE68824.1"/>
    <property type="molecule type" value="Genomic_DNA"/>
</dbReference>
<accession>A0A5E5A5E1</accession>
<name>A0A5E5A5E1_9BURK</name>
<proteinExistence type="predicted"/>
<organism evidence="1 2">
    <name type="scientific">Pandoraea captiosa</name>
    <dbReference type="NCBI Taxonomy" id="2508302"/>
    <lineage>
        <taxon>Bacteria</taxon>
        <taxon>Pseudomonadati</taxon>
        <taxon>Pseudomonadota</taxon>
        <taxon>Betaproteobacteria</taxon>
        <taxon>Burkholderiales</taxon>
        <taxon>Burkholderiaceae</taxon>
        <taxon>Pandoraea</taxon>
    </lineage>
</organism>
<sequence length="266" mass="30553">MSSSIDAESELKSLENAMRDFIQLILERKHGANWMGALKVTPARIEAWKERRTIEQARLGGKALDERLLYYADFYDIRSILRKHWDEGFAAAFGDLRTTEVFLEQMEKLRDPNAHRRELTSHQKWLIAGISGELRTRIVLHRGKGENVDDYFPLIELARDNLGNFAPLPNGLKFIEIKNVLRVGDSVEFQIIATDPYGADLKYSIHRPGQPYDWSHENNKTITFDKADIGKTCDIQMMVKSTRGYTAFHGHDDLVQFRYTVLPAVG</sequence>